<proteinExistence type="predicted"/>
<evidence type="ECO:0000313" key="1">
    <source>
        <dbReference type="EMBL" id="KKL55216.1"/>
    </source>
</evidence>
<accession>A0A0F9DN38</accession>
<comment type="caution">
    <text evidence="1">The sequence shown here is derived from an EMBL/GenBank/DDBJ whole genome shotgun (WGS) entry which is preliminary data.</text>
</comment>
<reference evidence="1" key="1">
    <citation type="journal article" date="2015" name="Nature">
        <title>Complex archaea that bridge the gap between prokaryotes and eukaryotes.</title>
        <authorList>
            <person name="Spang A."/>
            <person name="Saw J.H."/>
            <person name="Jorgensen S.L."/>
            <person name="Zaremba-Niedzwiedzka K."/>
            <person name="Martijn J."/>
            <person name="Lind A.E."/>
            <person name="van Eijk R."/>
            <person name="Schleper C."/>
            <person name="Guy L."/>
            <person name="Ettema T.J."/>
        </authorList>
    </citation>
    <scope>NUCLEOTIDE SEQUENCE</scope>
</reference>
<sequence>MFNVYETRDEHKREEKTKERLDILRRAYKAGYFDEEGSESLPEIVSDGINPTDLPGALVHNRPPIGMKPPGEALYDAVYNDRPDPCCVCGRNPHECEHACICWINDEDDARDCWLKQYETRRFETTCRLCAGFGTGYDGTECSACNGTGTKGE</sequence>
<organism evidence="1">
    <name type="scientific">marine sediment metagenome</name>
    <dbReference type="NCBI Taxonomy" id="412755"/>
    <lineage>
        <taxon>unclassified sequences</taxon>
        <taxon>metagenomes</taxon>
        <taxon>ecological metagenomes</taxon>
    </lineage>
</organism>
<protein>
    <submittedName>
        <fullName evidence="1">Uncharacterized protein</fullName>
    </submittedName>
</protein>
<dbReference type="EMBL" id="LAZR01030918">
    <property type="protein sequence ID" value="KKL55216.1"/>
    <property type="molecule type" value="Genomic_DNA"/>
</dbReference>
<gene>
    <name evidence="1" type="ORF">LCGC14_2257620</name>
</gene>
<dbReference type="AlphaFoldDB" id="A0A0F9DN38"/>
<name>A0A0F9DN38_9ZZZZ</name>